<evidence type="ECO:0000313" key="2">
    <source>
        <dbReference type="Ensembl" id="ENSSLUP00000033913.1"/>
    </source>
</evidence>
<keyword evidence="1" id="KW-0812">Transmembrane</keyword>
<dbReference type="Ensembl" id="ENSSLUT00000034970.1">
    <property type="protein sequence ID" value="ENSSLUP00000033913.1"/>
    <property type="gene ID" value="ENSSLUG00000015073.1"/>
</dbReference>
<reference evidence="2" key="1">
    <citation type="submission" date="2025-08" db="UniProtKB">
        <authorList>
            <consortium name="Ensembl"/>
        </authorList>
    </citation>
    <scope>IDENTIFICATION</scope>
</reference>
<feature type="transmembrane region" description="Helical" evidence="1">
    <location>
        <begin position="48"/>
        <end position="68"/>
    </location>
</feature>
<keyword evidence="3" id="KW-1185">Reference proteome</keyword>
<dbReference type="Proteomes" id="UP000694568">
    <property type="component" value="Unplaced"/>
</dbReference>
<reference evidence="2" key="2">
    <citation type="submission" date="2025-09" db="UniProtKB">
        <authorList>
            <consortium name="Ensembl"/>
        </authorList>
    </citation>
    <scope>IDENTIFICATION</scope>
</reference>
<name>A0A8C9Z6L0_SANLU</name>
<proteinExistence type="predicted"/>
<keyword evidence="1" id="KW-0472">Membrane</keyword>
<organism evidence="2 3">
    <name type="scientific">Sander lucioperca</name>
    <name type="common">Pike-perch</name>
    <name type="synonym">Perca lucioperca</name>
    <dbReference type="NCBI Taxonomy" id="283035"/>
    <lineage>
        <taxon>Eukaryota</taxon>
        <taxon>Metazoa</taxon>
        <taxon>Chordata</taxon>
        <taxon>Craniata</taxon>
        <taxon>Vertebrata</taxon>
        <taxon>Euteleostomi</taxon>
        <taxon>Actinopterygii</taxon>
        <taxon>Neopterygii</taxon>
        <taxon>Teleostei</taxon>
        <taxon>Neoteleostei</taxon>
        <taxon>Acanthomorphata</taxon>
        <taxon>Eupercaria</taxon>
        <taxon>Perciformes</taxon>
        <taxon>Percoidei</taxon>
        <taxon>Percidae</taxon>
        <taxon>Luciopercinae</taxon>
        <taxon>Sander</taxon>
    </lineage>
</organism>
<dbReference type="AlphaFoldDB" id="A0A8C9Z6L0"/>
<sequence length="69" mass="7851">MISVRLSNKVLLAGVQRVQRCRAIRVPEEEAQCSPALSPICWRRRSPAITLLMMMSFFVSVPFPSPLFM</sequence>
<protein>
    <submittedName>
        <fullName evidence="2">Uncharacterized protein</fullName>
    </submittedName>
</protein>
<evidence type="ECO:0000313" key="3">
    <source>
        <dbReference type="Proteomes" id="UP000694568"/>
    </source>
</evidence>
<accession>A0A8C9Z6L0</accession>
<evidence type="ECO:0000256" key="1">
    <source>
        <dbReference type="SAM" id="Phobius"/>
    </source>
</evidence>
<keyword evidence="1" id="KW-1133">Transmembrane helix</keyword>